<keyword evidence="3 6" id="KW-0238">DNA-binding</keyword>
<reference evidence="6 7" key="1">
    <citation type="submission" date="2016-11" db="EMBL/GenBank/DDBJ databases">
        <authorList>
            <person name="Jaros S."/>
            <person name="Januszkiewicz K."/>
            <person name="Wedrychowicz H."/>
        </authorList>
    </citation>
    <scope>NUCLEOTIDE SEQUENCE [LARGE SCALE GENOMIC DNA]</scope>
    <source>
        <strain evidence="6 7">DSM 10068</strain>
    </source>
</reference>
<dbReference type="PANTHER" id="PTHR30126">
    <property type="entry name" value="HTH-TYPE TRANSCRIPTIONAL REGULATOR"/>
    <property type="match status" value="1"/>
</dbReference>
<protein>
    <submittedName>
        <fullName evidence="6">DNA-binding transcriptional regulator, LysR family</fullName>
    </submittedName>
</protein>
<evidence type="ECO:0000256" key="4">
    <source>
        <dbReference type="ARBA" id="ARBA00023163"/>
    </source>
</evidence>
<dbReference type="EMBL" id="FQXV01000001">
    <property type="protein sequence ID" value="SHH60146.1"/>
    <property type="molecule type" value="Genomic_DNA"/>
</dbReference>
<evidence type="ECO:0000259" key="5">
    <source>
        <dbReference type="PROSITE" id="PS50931"/>
    </source>
</evidence>
<dbReference type="AlphaFoldDB" id="A0A1M5UBC4"/>
<dbReference type="Gene3D" id="1.10.10.10">
    <property type="entry name" value="Winged helix-like DNA-binding domain superfamily/Winged helix DNA-binding domain"/>
    <property type="match status" value="1"/>
</dbReference>
<dbReference type="GO" id="GO:0003700">
    <property type="term" value="F:DNA-binding transcription factor activity"/>
    <property type="evidence" value="ECO:0007669"/>
    <property type="project" value="InterPro"/>
</dbReference>
<comment type="similarity">
    <text evidence="1">Belongs to the LysR transcriptional regulatory family.</text>
</comment>
<organism evidence="6 7">
    <name type="scientific">Sporobacter termitidis DSM 10068</name>
    <dbReference type="NCBI Taxonomy" id="1123282"/>
    <lineage>
        <taxon>Bacteria</taxon>
        <taxon>Bacillati</taxon>
        <taxon>Bacillota</taxon>
        <taxon>Clostridia</taxon>
        <taxon>Eubacteriales</taxon>
        <taxon>Oscillospiraceae</taxon>
        <taxon>Sporobacter</taxon>
    </lineage>
</organism>
<dbReference type="PROSITE" id="PS50931">
    <property type="entry name" value="HTH_LYSR"/>
    <property type="match status" value="1"/>
</dbReference>
<dbReference type="Pfam" id="PF03466">
    <property type="entry name" value="LysR_substrate"/>
    <property type="match status" value="1"/>
</dbReference>
<name>A0A1M5UBC4_9FIRM</name>
<dbReference type="SUPFAM" id="SSF46785">
    <property type="entry name" value="Winged helix' DNA-binding domain"/>
    <property type="match status" value="1"/>
</dbReference>
<dbReference type="NCBIfam" id="NF040786">
    <property type="entry name" value="LysR_Sec_metab"/>
    <property type="match status" value="1"/>
</dbReference>
<proteinExistence type="inferred from homology"/>
<evidence type="ECO:0000313" key="7">
    <source>
        <dbReference type="Proteomes" id="UP000183995"/>
    </source>
</evidence>
<dbReference type="SUPFAM" id="SSF53850">
    <property type="entry name" value="Periplasmic binding protein-like II"/>
    <property type="match status" value="1"/>
</dbReference>
<dbReference type="Proteomes" id="UP000183995">
    <property type="component" value="Unassembled WGS sequence"/>
</dbReference>
<evidence type="ECO:0000256" key="3">
    <source>
        <dbReference type="ARBA" id="ARBA00023125"/>
    </source>
</evidence>
<sequence length="306" mass="33900">MDFKQLEAFVKTVELSSFSKAAEALFLSQPSISVYVSALETELGAKLLTRTTKDVTPTRNGKLFYEYAKNMLSLREKAVFSIQSRSNSYQGELEIHASSVPAQYILPEIIVDFNKTYPNISFHITMSDTFNVINSVIGQKCEIGVVGARTETGKCDYKFITSEAIVLITPPGSPLTEDTLSERIYSENFITREEGSATRYHAEEFLMKLGVDPGKLKVVAQLTNMQSVVYAVSKGLGISIVSEIAARDYITSGLVSVVRPKDVELRRSFYFVYRKDAILSPKLNLFVNYVCGAYAGAPEAQETNPA</sequence>
<dbReference type="STRING" id="1123282.SAMN02745823_00433"/>
<dbReference type="PRINTS" id="PR00039">
    <property type="entry name" value="HTHLYSR"/>
</dbReference>
<dbReference type="InterPro" id="IPR036390">
    <property type="entry name" value="WH_DNA-bd_sf"/>
</dbReference>
<evidence type="ECO:0000313" key="6">
    <source>
        <dbReference type="EMBL" id="SHH60146.1"/>
    </source>
</evidence>
<dbReference type="Gene3D" id="3.40.190.290">
    <property type="match status" value="1"/>
</dbReference>
<accession>A0A1M5UBC4</accession>
<keyword evidence="2" id="KW-0805">Transcription regulation</keyword>
<dbReference type="OrthoDB" id="119203at2"/>
<dbReference type="GO" id="GO:0000976">
    <property type="term" value="F:transcription cis-regulatory region binding"/>
    <property type="evidence" value="ECO:0007669"/>
    <property type="project" value="TreeGrafter"/>
</dbReference>
<dbReference type="PANTHER" id="PTHR30126:SF64">
    <property type="entry name" value="HTH-TYPE TRANSCRIPTIONAL REGULATOR CITR"/>
    <property type="match status" value="1"/>
</dbReference>
<dbReference type="RefSeq" id="WP_073075981.1">
    <property type="nucleotide sequence ID" value="NZ_FQXV01000001.1"/>
</dbReference>
<dbReference type="InterPro" id="IPR047788">
    <property type="entry name" value="LysR-like_Sec_metab"/>
</dbReference>
<keyword evidence="7" id="KW-1185">Reference proteome</keyword>
<dbReference type="InterPro" id="IPR036388">
    <property type="entry name" value="WH-like_DNA-bd_sf"/>
</dbReference>
<evidence type="ECO:0000256" key="2">
    <source>
        <dbReference type="ARBA" id="ARBA00023015"/>
    </source>
</evidence>
<dbReference type="InterPro" id="IPR005119">
    <property type="entry name" value="LysR_subst-bd"/>
</dbReference>
<dbReference type="Pfam" id="PF00126">
    <property type="entry name" value="HTH_1"/>
    <property type="match status" value="1"/>
</dbReference>
<feature type="domain" description="HTH lysR-type" evidence="5">
    <location>
        <begin position="1"/>
        <end position="58"/>
    </location>
</feature>
<evidence type="ECO:0000256" key="1">
    <source>
        <dbReference type="ARBA" id="ARBA00009437"/>
    </source>
</evidence>
<dbReference type="FunFam" id="1.10.10.10:FF:000001">
    <property type="entry name" value="LysR family transcriptional regulator"/>
    <property type="match status" value="1"/>
</dbReference>
<gene>
    <name evidence="6" type="ORF">SAMN02745823_00433</name>
</gene>
<dbReference type="InterPro" id="IPR000847">
    <property type="entry name" value="LysR_HTH_N"/>
</dbReference>
<keyword evidence="4" id="KW-0804">Transcription</keyword>